<dbReference type="AlphaFoldDB" id="A0A2I0TGQ7"/>
<protein>
    <submittedName>
        <fullName evidence="1">Uncharacterized protein</fullName>
    </submittedName>
</protein>
<gene>
    <name evidence="1" type="ORF">llap_16709</name>
</gene>
<evidence type="ECO:0000313" key="1">
    <source>
        <dbReference type="EMBL" id="PKU32987.1"/>
    </source>
</evidence>
<evidence type="ECO:0000313" key="2">
    <source>
        <dbReference type="Proteomes" id="UP000233556"/>
    </source>
</evidence>
<proteinExistence type="predicted"/>
<organism evidence="1 2">
    <name type="scientific">Limosa lapponica baueri</name>
    <dbReference type="NCBI Taxonomy" id="1758121"/>
    <lineage>
        <taxon>Eukaryota</taxon>
        <taxon>Metazoa</taxon>
        <taxon>Chordata</taxon>
        <taxon>Craniata</taxon>
        <taxon>Vertebrata</taxon>
        <taxon>Euteleostomi</taxon>
        <taxon>Archelosauria</taxon>
        <taxon>Archosauria</taxon>
        <taxon>Dinosauria</taxon>
        <taxon>Saurischia</taxon>
        <taxon>Theropoda</taxon>
        <taxon>Coelurosauria</taxon>
        <taxon>Aves</taxon>
        <taxon>Neognathae</taxon>
        <taxon>Neoaves</taxon>
        <taxon>Charadriiformes</taxon>
        <taxon>Scolopacidae</taxon>
        <taxon>Limosa</taxon>
    </lineage>
</organism>
<dbReference type="Proteomes" id="UP000233556">
    <property type="component" value="Unassembled WGS sequence"/>
</dbReference>
<dbReference type="EMBL" id="KZ510603">
    <property type="protein sequence ID" value="PKU32987.1"/>
    <property type="molecule type" value="Genomic_DNA"/>
</dbReference>
<sequence length="122" mass="13622">MVQAKVRALVIFFTPEENTNCYDDVKSRVCVGLNNCSFQHYLLLELLILMCNSMDGHQALALQSKTSDERLPNIHCDRFLARLSGSEKPELLLLRGEGLAQSSSDLSNMDDAFLAILFGPML</sequence>
<keyword evidence="2" id="KW-1185">Reference proteome</keyword>
<reference evidence="2" key="2">
    <citation type="submission" date="2017-12" db="EMBL/GenBank/DDBJ databases">
        <title>Genome sequence of the Bar-tailed Godwit (Limosa lapponica baueri).</title>
        <authorList>
            <person name="Lima N.C.B."/>
            <person name="Parody-Merino A.M."/>
            <person name="Battley P.F."/>
            <person name="Fidler A.E."/>
            <person name="Prosdocimi F."/>
        </authorList>
    </citation>
    <scope>NUCLEOTIDE SEQUENCE [LARGE SCALE GENOMIC DNA]</scope>
</reference>
<name>A0A2I0TGQ7_LIMLA</name>
<reference evidence="2" key="1">
    <citation type="submission" date="2017-11" db="EMBL/GenBank/DDBJ databases">
        <authorList>
            <person name="Lima N.C."/>
            <person name="Parody-Merino A.M."/>
            <person name="Battley P.F."/>
            <person name="Fidler A.E."/>
            <person name="Prosdocimi F."/>
        </authorList>
    </citation>
    <scope>NUCLEOTIDE SEQUENCE [LARGE SCALE GENOMIC DNA]</scope>
</reference>
<accession>A0A2I0TGQ7</accession>